<protein>
    <recommendedName>
        <fullName evidence="4">Non-haem dioxygenase N-terminal domain-containing protein</fullName>
    </recommendedName>
</protein>
<evidence type="ECO:0000256" key="1">
    <source>
        <dbReference type="ARBA" id="ARBA00022723"/>
    </source>
</evidence>
<gene>
    <name evidence="5" type="ORF">DFH07DRAFT_1030200</name>
</gene>
<dbReference type="Proteomes" id="UP001215280">
    <property type="component" value="Unassembled WGS sequence"/>
</dbReference>
<sequence>MSLATAMEIPVIDLSDSSARQETIARQIRHACETVGFFYIKDHKIPDAVVDRALAASAEFFALSDDTKLRLYQEEPISINLGYRPGLNTEVDESGTADLQNGLVLQWADRDADPTTGNKWPAELRPAQFGTQLYRLTSLVMGLREYFFTDKEVMGSGPHSDFGVSFFISKVIMGILNVGRVSSQTFTILLQRPDMEALQYHPGPNDSLHQRRNPVRAVPRRQPPQPRPALHPVLFLADFDVVLQPDASFITPARPRQYAPMTAKEQLEKRLAELQTK</sequence>
<keyword evidence="3" id="KW-0408">Iron</keyword>
<feature type="domain" description="Non-haem dioxygenase N-terminal" evidence="4">
    <location>
        <begin position="9"/>
        <end position="123"/>
    </location>
</feature>
<reference evidence="5" key="1">
    <citation type="submission" date="2023-03" db="EMBL/GenBank/DDBJ databases">
        <title>Massive genome expansion in bonnet fungi (Mycena s.s.) driven by repeated elements and novel gene families across ecological guilds.</title>
        <authorList>
            <consortium name="Lawrence Berkeley National Laboratory"/>
            <person name="Harder C.B."/>
            <person name="Miyauchi S."/>
            <person name="Viragh M."/>
            <person name="Kuo A."/>
            <person name="Thoen E."/>
            <person name="Andreopoulos B."/>
            <person name="Lu D."/>
            <person name="Skrede I."/>
            <person name="Drula E."/>
            <person name="Henrissat B."/>
            <person name="Morin E."/>
            <person name="Kohler A."/>
            <person name="Barry K."/>
            <person name="LaButti K."/>
            <person name="Morin E."/>
            <person name="Salamov A."/>
            <person name="Lipzen A."/>
            <person name="Mereny Z."/>
            <person name="Hegedus B."/>
            <person name="Baldrian P."/>
            <person name="Stursova M."/>
            <person name="Weitz H."/>
            <person name="Taylor A."/>
            <person name="Grigoriev I.V."/>
            <person name="Nagy L.G."/>
            <person name="Martin F."/>
            <person name="Kauserud H."/>
        </authorList>
    </citation>
    <scope>NUCLEOTIDE SEQUENCE</scope>
    <source>
        <strain evidence="5">CBHHK188m</strain>
    </source>
</reference>
<dbReference type="GO" id="GO:0046872">
    <property type="term" value="F:metal ion binding"/>
    <property type="evidence" value="ECO:0007669"/>
    <property type="project" value="UniProtKB-KW"/>
</dbReference>
<dbReference type="GO" id="GO:0016491">
    <property type="term" value="F:oxidoreductase activity"/>
    <property type="evidence" value="ECO:0007669"/>
    <property type="project" value="UniProtKB-KW"/>
</dbReference>
<keyword evidence="1" id="KW-0479">Metal-binding</keyword>
<dbReference type="PANTHER" id="PTHR10209">
    <property type="entry name" value="OXIDOREDUCTASE, 2OG-FE II OXYGENASE FAMILY PROTEIN"/>
    <property type="match status" value="1"/>
</dbReference>
<organism evidence="5 6">
    <name type="scientific">Mycena maculata</name>
    <dbReference type="NCBI Taxonomy" id="230809"/>
    <lineage>
        <taxon>Eukaryota</taxon>
        <taxon>Fungi</taxon>
        <taxon>Dikarya</taxon>
        <taxon>Basidiomycota</taxon>
        <taxon>Agaricomycotina</taxon>
        <taxon>Agaricomycetes</taxon>
        <taxon>Agaricomycetidae</taxon>
        <taxon>Agaricales</taxon>
        <taxon>Marasmiineae</taxon>
        <taxon>Mycenaceae</taxon>
        <taxon>Mycena</taxon>
    </lineage>
</organism>
<name>A0AAD7K6V2_9AGAR</name>
<dbReference type="Gene3D" id="2.60.120.330">
    <property type="entry name" value="B-lactam Antibiotic, Isopenicillin N Synthase, Chain"/>
    <property type="match status" value="1"/>
</dbReference>
<proteinExistence type="predicted"/>
<dbReference type="Pfam" id="PF14226">
    <property type="entry name" value="DIOX_N"/>
    <property type="match status" value="1"/>
</dbReference>
<accession>A0AAD7K6V2</accession>
<dbReference type="EMBL" id="JARJLG010000007">
    <property type="protein sequence ID" value="KAJ7779420.1"/>
    <property type="molecule type" value="Genomic_DNA"/>
</dbReference>
<evidence type="ECO:0000256" key="2">
    <source>
        <dbReference type="ARBA" id="ARBA00023002"/>
    </source>
</evidence>
<dbReference type="InterPro" id="IPR026992">
    <property type="entry name" value="DIOX_N"/>
</dbReference>
<evidence type="ECO:0000256" key="3">
    <source>
        <dbReference type="ARBA" id="ARBA00023004"/>
    </source>
</evidence>
<keyword evidence="6" id="KW-1185">Reference proteome</keyword>
<dbReference type="SUPFAM" id="SSF51197">
    <property type="entry name" value="Clavaminate synthase-like"/>
    <property type="match status" value="1"/>
</dbReference>
<dbReference type="InterPro" id="IPR027443">
    <property type="entry name" value="IPNS-like_sf"/>
</dbReference>
<keyword evidence="2" id="KW-0560">Oxidoreductase</keyword>
<comment type="caution">
    <text evidence="5">The sequence shown here is derived from an EMBL/GenBank/DDBJ whole genome shotgun (WGS) entry which is preliminary data.</text>
</comment>
<dbReference type="PANTHER" id="PTHR10209:SF881">
    <property type="entry name" value="FI07970P-RELATED"/>
    <property type="match status" value="1"/>
</dbReference>
<evidence type="ECO:0000313" key="6">
    <source>
        <dbReference type="Proteomes" id="UP001215280"/>
    </source>
</evidence>
<dbReference type="AlphaFoldDB" id="A0AAD7K6V2"/>
<evidence type="ECO:0000313" key="5">
    <source>
        <dbReference type="EMBL" id="KAJ7779420.1"/>
    </source>
</evidence>
<evidence type="ECO:0000259" key="4">
    <source>
        <dbReference type="Pfam" id="PF14226"/>
    </source>
</evidence>